<dbReference type="SUPFAM" id="SSF55008">
    <property type="entry name" value="HMA, heavy metal-associated domain"/>
    <property type="match status" value="1"/>
</dbReference>
<dbReference type="GO" id="GO:0046872">
    <property type="term" value="F:metal ion binding"/>
    <property type="evidence" value="ECO:0007669"/>
    <property type="project" value="InterPro"/>
</dbReference>
<dbReference type="Gene3D" id="3.30.70.100">
    <property type="match status" value="1"/>
</dbReference>
<feature type="domain" description="HMA" evidence="1">
    <location>
        <begin position="4"/>
        <end position="62"/>
    </location>
</feature>
<gene>
    <name evidence="2" type="ORF">FJR03_10885</name>
</gene>
<reference evidence="2 3" key="1">
    <citation type="submission" date="2019-06" db="EMBL/GenBank/DDBJ databases">
        <title>Sulfurimonas gotlandica sp. nov., a chemoautotrophic and psychrotolerant epsilonproteobacterium isolated from a pelagic redoxcline, and an emended description of the genus Sulfurimonas.</title>
        <authorList>
            <person name="Wang S."/>
            <person name="Jiang L."/>
            <person name="Shao Z."/>
        </authorList>
    </citation>
    <scope>NUCLEOTIDE SEQUENCE [LARGE SCALE GENOMIC DNA]</scope>
    <source>
        <strain evidence="2 3">B2</strain>
    </source>
</reference>
<name>A0A7M1AXP9_9BACT</name>
<dbReference type="RefSeq" id="WP_193113534.1">
    <property type="nucleotide sequence ID" value="NZ_CP041165.1"/>
</dbReference>
<sequence length="95" mass="10616">MKQTFQVENVKCGGCANTLITKLKEDFGEVEVNLDVLPREISLDIKDENIETLRTALKKLGYPMSDEKLSFIDSNATKAKSFVSCAVGKFELKNK</sequence>
<dbReference type="AlphaFoldDB" id="A0A7M1AXP9"/>
<keyword evidence="3" id="KW-1185">Reference proteome</keyword>
<evidence type="ECO:0000313" key="3">
    <source>
        <dbReference type="Proteomes" id="UP000593910"/>
    </source>
</evidence>
<dbReference type="InterPro" id="IPR006121">
    <property type="entry name" value="HMA_dom"/>
</dbReference>
<dbReference type="EMBL" id="CP041165">
    <property type="protein sequence ID" value="QOP42214.1"/>
    <property type="molecule type" value="Genomic_DNA"/>
</dbReference>
<organism evidence="2 3">
    <name type="scientific">Sulfurimonas marina</name>
    <dbReference type="NCBI Taxonomy" id="2590551"/>
    <lineage>
        <taxon>Bacteria</taxon>
        <taxon>Pseudomonadati</taxon>
        <taxon>Campylobacterota</taxon>
        <taxon>Epsilonproteobacteria</taxon>
        <taxon>Campylobacterales</taxon>
        <taxon>Sulfurimonadaceae</taxon>
        <taxon>Sulfurimonas</taxon>
    </lineage>
</organism>
<protein>
    <submittedName>
        <fullName evidence="2">Heavy-metal-associated domain-containing protein</fullName>
    </submittedName>
</protein>
<dbReference type="Pfam" id="PF00403">
    <property type="entry name" value="HMA"/>
    <property type="match status" value="1"/>
</dbReference>
<dbReference type="InterPro" id="IPR036163">
    <property type="entry name" value="HMA_dom_sf"/>
</dbReference>
<evidence type="ECO:0000259" key="1">
    <source>
        <dbReference type="Pfam" id="PF00403"/>
    </source>
</evidence>
<dbReference type="KEGG" id="smax:FJR03_10885"/>
<evidence type="ECO:0000313" key="2">
    <source>
        <dbReference type="EMBL" id="QOP42214.1"/>
    </source>
</evidence>
<dbReference type="Proteomes" id="UP000593910">
    <property type="component" value="Chromosome"/>
</dbReference>
<proteinExistence type="predicted"/>
<accession>A0A7M1AXP9</accession>